<dbReference type="OrthoDB" id="3542608at2"/>
<evidence type="ECO:0000313" key="3">
    <source>
        <dbReference type="EMBL" id="TWF88911.1"/>
    </source>
</evidence>
<dbReference type="Pfam" id="PF13560">
    <property type="entry name" value="HTH_31"/>
    <property type="match status" value="1"/>
</dbReference>
<dbReference type="SUPFAM" id="SSF47413">
    <property type="entry name" value="lambda repressor-like DNA-binding domains"/>
    <property type="match status" value="1"/>
</dbReference>
<dbReference type="SMART" id="SM00530">
    <property type="entry name" value="HTH_XRE"/>
    <property type="match status" value="1"/>
</dbReference>
<dbReference type="InterPro" id="IPR041413">
    <property type="entry name" value="MLTR_LBD"/>
</dbReference>
<accession>A0A561TP60</accession>
<dbReference type="PANTHER" id="PTHR35010">
    <property type="entry name" value="BLL4672 PROTEIN-RELATED"/>
    <property type="match status" value="1"/>
</dbReference>
<reference evidence="3 4" key="1">
    <citation type="submission" date="2019-06" db="EMBL/GenBank/DDBJ databases">
        <title>Sequencing the genomes of 1000 actinobacteria strains.</title>
        <authorList>
            <person name="Klenk H.-P."/>
        </authorList>
    </citation>
    <scope>NUCLEOTIDE SEQUENCE [LARGE SCALE GENOMIC DNA]</scope>
    <source>
        <strain evidence="3 4">DSM 41695</strain>
    </source>
</reference>
<feature type="domain" description="HTH cro/C1-type" evidence="2">
    <location>
        <begin position="36"/>
        <end position="83"/>
    </location>
</feature>
<dbReference type="PROSITE" id="PS50943">
    <property type="entry name" value="HTH_CROC1"/>
    <property type="match status" value="1"/>
</dbReference>
<keyword evidence="4" id="KW-1185">Reference proteome</keyword>
<comment type="caution">
    <text evidence="3">The sequence shown here is derived from an EMBL/GenBank/DDBJ whole genome shotgun (WGS) entry which is preliminary data.</text>
</comment>
<dbReference type="PANTHER" id="PTHR35010:SF2">
    <property type="entry name" value="BLL4672 PROTEIN"/>
    <property type="match status" value="1"/>
</dbReference>
<dbReference type="Gene3D" id="1.10.260.40">
    <property type="entry name" value="lambda repressor-like DNA-binding domains"/>
    <property type="match status" value="1"/>
</dbReference>
<dbReference type="EMBL" id="VIWV01000001">
    <property type="protein sequence ID" value="TWF88911.1"/>
    <property type="molecule type" value="Genomic_DNA"/>
</dbReference>
<protein>
    <submittedName>
        <fullName evidence="3">Helix-turn-helix protein</fullName>
    </submittedName>
</protein>
<feature type="region of interest" description="Disordered" evidence="1">
    <location>
        <begin position="1"/>
        <end position="37"/>
    </location>
</feature>
<dbReference type="Proteomes" id="UP000316603">
    <property type="component" value="Unassembled WGS sequence"/>
</dbReference>
<dbReference type="Pfam" id="PF17765">
    <property type="entry name" value="MLTR_LBD"/>
    <property type="match status" value="1"/>
</dbReference>
<evidence type="ECO:0000259" key="2">
    <source>
        <dbReference type="PROSITE" id="PS50943"/>
    </source>
</evidence>
<dbReference type="GO" id="GO:0003677">
    <property type="term" value="F:DNA binding"/>
    <property type="evidence" value="ECO:0007669"/>
    <property type="project" value="InterPro"/>
</dbReference>
<evidence type="ECO:0000256" key="1">
    <source>
        <dbReference type="SAM" id="MobiDB-lite"/>
    </source>
</evidence>
<proteinExistence type="predicted"/>
<sequence length="281" mass="30879">MSTENDSLGGFLRHRRERLSPQEAGLSPGGRRRTPGLRREEVASLAAISSDYYGRLEQGRLTNASSATLASLARALRLSLDERDYLFRLAGQEPPSRHSAYAHIDPAMLFLLDALSETPAQITDDLLTVVAQNQAATALLGPWTGLPDFDSNVTWRWFADPSSRALNVPEEHAAIGRAYAADLRSGLARRPAREKYGTELAKDLLERSAEFRNLWEDHEVEPLTSSAKRIQHPEAGVLDLQCDVVLSPATGHRLIVFRPRPGSGAGAKLSFLSVLGEQNFD</sequence>
<dbReference type="CDD" id="cd00093">
    <property type="entry name" value="HTH_XRE"/>
    <property type="match status" value="1"/>
</dbReference>
<dbReference type="RefSeq" id="WP_145870508.1">
    <property type="nucleotide sequence ID" value="NZ_BNCE01000009.1"/>
</dbReference>
<gene>
    <name evidence="3" type="ORF">FHX78_115952</name>
</gene>
<evidence type="ECO:0000313" key="4">
    <source>
        <dbReference type="Proteomes" id="UP000316603"/>
    </source>
</evidence>
<dbReference type="InterPro" id="IPR001387">
    <property type="entry name" value="Cro/C1-type_HTH"/>
</dbReference>
<dbReference type="InterPro" id="IPR010982">
    <property type="entry name" value="Lambda_DNA-bd_dom_sf"/>
</dbReference>
<dbReference type="AlphaFoldDB" id="A0A561TP60"/>
<name>A0A561TP60_9ACTN</name>
<dbReference type="Gene3D" id="3.30.450.180">
    <property type="match status" value="1"/>
</dbReference>
<organism evidence="3 4">
    <name type="scientific">Streptomyces capillispiralis</name>
    <dbReference type="NCBI Taxonomy" id="68182"/>
    <lineage>
        <taxon>Bacteria</taxon>
        <taxon>Bacillati</taxon>
        <taxon>Actinomycetota</taxon>
        <taxon>Actinomycetes</taxon>
        <taxon>Kitasatosporales</taxon>
        <taxon>Streptomycetaceae</taxon>
        <taxon>Streptomyces</taxon>
    </lineage>
</organism>